<gene>
    <name evidence="1" type="primary">holB</name>
    <name evidence="1" type="ORF">CCUN_0880</name>
</gene>
<dbReference type="Gene3D" id="3.40.50.300">
    <property type="entry name" value="P-loop containing nucleotide triphosphate hydrolases"/>
    <property type="match status" value="1"/>
</dbReference>
<dbReference type="EMBL" id="CP020867">
    <property type="protein sequence ID" value="ARJ56491.1"/>
    <property type="molecule type" value="Genomic_DNA"/>
</dbReference>
<keyword evidence="1" id="KW-0548">Nucleotidyltransferase</keyword>
<dbReference type="Proteomes" id="UP000192902">
    <property type="component" value="Chromosome"/>
</dbReference>
<dbReference type="OrthoDB" id="9811073at2"/>
<reference evidence="1 2" key="1">
    <citation type="submission" date="2017-04" db="EMBL/GenBank/DDBJ databases">
        <title>Complete genome sequence of the Campylobacter cuniculorum type strain LMG24588.</title>
        <authorList>
            <person name="Miller W.G."/>
            <person name="Yee E."/>
            <person name="Revez J."/>
            <person name="Bono J.L."/>
            <person name="Rossi M."/>
        </authorList>
    </citation>
    <scope>NUCLEOTIDE SEQUENCE [LARGE SCALE GENOMIC DNA]</scope>
    <source>
        <strain evidence="1 2">LMG 24588</strain>
    </source>
</reference>
<dbReference type="AlphaFoldDB" id="A0A1W6BWN5"/>
<dbReference type="SUPFAM" id="SSF52540">
    <property type="entry name" value="P-loop containing nucleoside triphosphate hydrolases"/>
    <property type="match status" value="1"/>
</dbReference>
<evidence type="ECO:0000313" key="2">
    <source>
        <dbReference type="Proteomes" id="UP000192902"/>
    </source>
</evidence>
<keyword evidence="1" id="KW-0808">Transferase</keyword>
<accession>A0A1W6BWN5</accession>
<organism evidence="1 2">
    <name type="scientific">Campylobacter cuniculorum DSM 23162 = LMG 24588</name>
    <dbReference type="NCBI Taxonomy" id="1121267"/>
    <lineage>
        <taxon>Bacteria</taxon>
        <taxon>Pseudomonadati</taxon>
        <taxon>Campylobacterota</taxon>
        <taxon>Epsilonproteobacteria</taxon>
        <taxon>Campylobacterales</taxon>
        <taxon>Campylobacteraceae</taxon>
        <taxon>Campylobacter</taxon>
    </lineage>
</organism>
<dbReference type="NCBIfam" id="NF006296">
    <property type="entry name" value="PRK08485.1"/>
    <property type="match status" value="1"/>
</dbReference>
<dbReference type="STRING" id="1121267.CCUN_0880"/>
<dbReference type="EC" id="2.7.7.7" evidence="1"/>
<name>A0A1W6BWN5_9BACT</name>
<dbReference type="RefSeq" id="WP_027306472.1">
    <property type="nucleotide sequence ID" value="NZ_CP020867.1"/>
</dbReference>
<protein>
    <submittedName>
        <fullName evidence="1">DNA polymerase III, delta prime subunit</fullName>
        <ecNumber evidence="1">2.7.7.7</ecNumber>
    </submittedName>
</protein>
<evidence type="ECO:0000313" key="1">
    <source>
        <dbReference type="EMBL" id="ARJ56491.1"/>
    </source>
</evidence>
<dbReference type="InterPro" id="IPR027417">
    <property type="entry name" value="P-loop_NTPase"/>
</dbReference>
<dbReference type="GO" id="GO:0003887">
    <property type="term" value="F:DNA-directed DNA polymerase activity"/>
    <property type="evidence" value="ECO:0007669"/>
    <property type="project" value="UniProtKB-EC"/>
</dbReference>
<proteinExistence type="predicted"/>
<dbReference type="Pfam" id="PF13177">
    <property type="entry name" value="DNA_pol3_delta2"/>
    <property type="match status" value="1"/>
</dbReference>
<dbReference type="eggNOG" id="COG0470">
    <property type="taxonomic scope" value="Bacteria"/>
</dbReference>
<dbReference type="KEGG" id="ccun:CCUN_0880"/>
<sequence length="203" mass="23698">MFVSKILISDAFEELKNELIAQFTINALRFIPKTPADEFLIEDARAVERESYIAEKDEKIIVIMANSFRIEAQNSLLKLLEEPPRNIKFLIVAPSKNLLLPTIRSRLICQKHKKIKEKKILNLDIKKLDLKMMFEFLKEHENLSKNELLEIISQLSQESLKCKTFNAYELDFFYKSYELAQLNSKAGILLSTLLLNIYTKNEK</sequence>